<dbReference type="GO" id="GO:0070628">
    <property type="term" value="F:proteasome binding"/>
    <property type="evidence" value="ECO:0007669"/>
    <property type="project" value="InterPro"/>
</dbReference>
<dbReference type="GO" id="GO:0016504">
    <property type="term" value="F:peptidase activator activity"/>
    <property type="evidence" value="ECO:0007669"/>
    <property type="project" value="InterPro"/>
</dbReference>
<dbReference type="PANTHER" id="PTHR32170:SF3">
    <property type="entry name" value="PROTEASOME ACTIVATOR COMPLEX SUBUNIT 4"/>
    <property type="match status" value="1"/>
</dbReference>
<dbReference type="InterPro" id="IPR055455">
    <property type="entry name" value="HEAT_PSME4"/>
</dbReference>
<dbReference type="GO" id="GO:0005829">
    <property type="term" value="C:cytosol"/>
    <property type="evidence" value="ECO:0007669"/>
    <property type="project" value="TreeGrafter"/>
</dbReference>
<dbReference type="Pfam" id="PF23096">
    <property type="entry name" value="HEAT_PSME4"/>
    <property type="match status" value="1"/>
</dbReference>
<evidence type="ECO:0000259" key="1">
    <source>
        <dbReference type="Pfam" id="PF23096"/>
    </source>
</evidence>
<organism evidence="2 3">
    <name type="scientific">Rotaria sordida</name>
    <dbReference type="NCBI Taxonomy" id="392033"/>
    <lineage>
        <taxon>Eukaryota</taxon>
        <taxon>Metazoa</taxon>
        <taxon>Spiralia</taxon>
        <taxon>Gnathifera</taxon>
        <taxon>Rotifera</taxon>
        <taxon>Eurotatoria</taxon>
        <taxon>Bdelloidea</taxon>
        <taxon>Philodinida</taxon>
        <taxon>Philodinidae</taxon>
        <taxon>Rotaria</taxon>
    </lineage>
</organism>
<name>A0A814SP47_9BILA</name>
<proteinExistence type="predicted"/>
<dbReference type="AlphaFoldDB" id="A0A814SP47"/>
<dbReference type="EMBL" id="CAJNOU010001087">
    <property type="protein sequence ID" value="CAF1148580.1"/>
    <property type="molecule type" value="Genomic_DNA"/>
</dbReference>
<sequence length="450" mass="53434">MRLVTDIGKLLDILVENHSDDVSSMKKALKILSLSPIYYGISRQDADAWRRAFNSNKRLFKNKICDERQDLRFLTIETMALQIENNGQSSITIIDDGCHPGDRDDNAWLTIDDYIPPKTQIEWEQTCFLDKLFHGYNTWPKIVKYSINKRERYSRNNMPEQAAILYNRFMDRNFVKRLTQFMILDDEGDNDEITLDKTRFAMFKGLFRNFGLAFIDNFMEQVYVLIHEKMKEKQKGSHRVAAEIVAGMIRGSKCWTLEMLDELWEHLTTFLNEVCINLSSNTFLYWGSCFKYTMENKDPRRMYRPIQFLRALINNQTSVNTLNEVSRWYLIQQLDIFEWRIPSIWYSINEHVKKQLDHPFKVVRDRMVIILSLSLRFDLTLFHGKPTRQPSIDQSIDEIRERLHQTIETYEKTSLVNMSDQLIEINSEVRQMLNFIETGRDVEFVANQYD</sequence>
<dbReference type="InterPro" id="IPR035309">
    <property type="entry name" value="PSME4"/>
</dbReference>
<gene>
    <name evidence="2" type="ORF">SEV965_LOCUS18322</name>
</gene>
<reference evidence="2" key="1">
    <citation type="submission" date="2021-02" db="EMBL/GenBank/DDBJ databases">
        <authorList>
            <person name="Nowell W R."/>
        </authorList>
    </citation>
    <scope>NUCLEOTIDE SEQUENCE</scope>
</reference>
<dbReference type="Proteomes" id="UP000663889">
    <property type="component" value="Unassembled WGS sequence"/>
</dbReference>
<dbReference type="GO" id="GO:0005634">
    <property type="term" value="C:nucleus"/>
    <property type="evidence" value="ECO:0007669"/>
    <property type="project" value="TreeGrafter"/>
</dbReference>
<dbReference type="GO" id="GO:1990111">
    <property type="term" value="C:spermatoproteasome complex"/>
    <property type="evidence" value="ECO:0007669"/>
    <property type="project" value="TreeGrafter"/>
</dbReference>
<accession>A0A814SP47</accession>
<comment type="caution">
    <text evidence="2">The sequence shown here is derived from an EMBL/GenBank/DDBJ whole genome shotgun (WGS) entry which is preliminary data.</text>
</comment>
<dbReference type="PANTHER" id="PTHR32170">
    <property type="entry name" value="PROTEASOME ACTIVATOR COMPLEX SUBUNIT 4"/>
    <property type="match status" value="1"/>
</dbReference>
<feature type="domain" description="Proteasome activator complex subunit 4-like HEAT repeat-like" evidence="1">
    <location>
        <begin position="98"/>
        <end position="332"/>
    </location>
</feature>
<protein>
    <recommendedName>
        <fullName evidence="1">Proteasome activator complex subunit 4-like HEAT repeat-like domain-containing protein</fullName>
    </recommendedName>
</protein>
<dbReference type="GO" id="GO:0010499">
    <property type="term" value="P:proteasomal ubiquitin-independent protein catabolic process"/>
    <property type="evidence" value="ECO:0007669"/>
    <property type="project" value="TreeGrafter"/>
</dbReference>
<evidence type="ECO:0000313" key="3">
    <source>
        <dbReference type="Proteomes" id="UP000663889"/>
    </source>
</evidence>
<evidence type="ECO:0000313" key="2">
    <source>
        <dbReference type="EMBL" id="CAF1148580.1"/>
    </source>
</evidence>